<evidence type="ECO:0000313" key="2">
    <source>
        <dbReference type="Proteomes" id="UP001488805"/>
    </source>
</evidence>
<protein>
    <submittedName>
        <fullName evidence="1">Uncharacterized protein</fullName>
    </submittedName>
</protein>
<gene>
    <name evidence="1" type="ORF">VZT92_023808</name>
</gene>
<sequence length="92" mass="10182">MLLWLQRCPPPLRPRCHLAFPSTAPHAAATLAFSSGTPAAICRRQAWAVKHRDPEFFGRRYASARGPGQMALPTKRGFYCGLKEDDCGRARG</sequence>
<reference evidence="1 2" key="1">
    <citation type="journal article" date="2024" name="Genome Biol. Evol.">
        <title>Chromosome-level genome assembly of the viviparous eelpout Zoarces viviparus.</title>
        <authorList>
            <person name="Fuhrmann N."/>
            <person name="Brasseur M.V."/>
            <person name="Bakowski C.E."/>
            <person name="Podsiadlowski L."/>
            <person name="Prost S."/>
            <person name="Krehenwinkel H."/>
            <person name="Mayer C."/>
        </authorList>
    </citation>
    <scope>NUCLEOTIDE SEQUENCE [LARGE SCALE GENOMIC DNA]</scope>
    <source>
        <strain evidence="1">NO-MEL_2022_Ind0_liver</strain>
    </source>
</reference>
<dbReference type="AlphaFoldDB" id="A0AAW1E8K9"/>
<dbReference type="EMBL" id="JBCEZU010000538">
    <property type="protein sequence ID" value="KAK9518502.1"/>
    <property type="molecule type" value="Genomic_DNA"/>
</dbReference>
<comment type="caution">
    <text evidence="1">The sequence shown here is derived from an EMBL/GenBank/DDBJ whole genome shotgun (WGS) entry which is preliminary data.</text>
</comment>
<dbReference type="Proteomes" id="UP001488805">
    <property type="component" value="Unassembled WGS sequence"/>
</dbReference>
<evidence type="ECO:0000313" key="1">
    <source>
        <dbReference type="EMBL" id="KAK9518502.1"/>
    </source>
</evidence>
<keyword evidence="2" id="KW-1185">Reference proteome</keyword>
<proteinExistence type="predicted"/>
<name>A0AAW1E8K9_ZOAVI</name>
<organism evidence="1 2">
    <name type="scientific">Zoarces viviparus</name>
    <name type="common">Viviparous eelpout</name>
    <name type="synonym">Blennius viviparus</name>
    <dbReference type="NCBI Taxonomy" id="48416"/>
    <lineage>
        <taxon>Eukaryota</taxon>
        <taxon>Metazoa</taxon>
        <taxon>Chordata</taxon>
        <taxon>Craniata</taxon>
        <taxon>Vertebrata</taxon>
        <taxon>Euteleostomi</taxon>
        <taxon>Actinopterygii</taxon>
        <taxon>Neopterygii</taxon>
        <taxon>Teleostei</taxon>
        <taxon>Neoteleostei</taxon>
        <taxon>Acanthomorphata</taxon>
        <taxon>Eupercaria</taxon>
        <taxon>Perciformes</taxon>
        <taxon>Cottioidei</taxon>
        <taxon>Zoarcales</taxon>
        <taxon>Zoarcidae</taxon>
        <taxon>Zoarcinae</taxon>
        <taxon>Zoarces</taxon>
    </lineage>
</organism>
<accession>A0AAW1E8K9</accession>